<dbReference type="EMBL" id="CP110430">
    <property type="protein sequence ID" value="WAQ89017.1"/>
    <property type="molecule type" value="Genomic_DNA"/>
</dbReference>
<protein>
    <recommendedName>
        <fullName evidence="2">GAF domain-containing protein</fullName>
    </recommendedName>
</protein>
<sequence>MAHIAAGPRGLSLPYSSLFSPSQRTRAHDPRPPELLWKNAASPVELGDADCPASTLRKPRSRKPPRFPRLRRIAFKAFSLNPDTAGNPRRNTLTTTEIVSRNTTQPTSIFRSWRLKSSPTKTHLKKIVVVLKTRISAASPQDQQPKSWEEYNRRYANEEIDVLNPPLPPLDLNDPSFEFYPAPRPPNEPVRQLVVNRLDLLGGKPFDPSAEGAAKAKARAALADRLIAQGKVPPSLDVRPWQQDAAADRHLHDPRTVVADVRSGRLPPETLEQHPVFRDIVKRCREIFGSALSMLSILDDDRQVFLAESGAAEAGMDGMRDVTRDISFCAHTILGGRRGMTVLDAKKDWRFGNGPLVHDLGARFYAGVPLMAPNMDGSQEAEENSCPIGTLCILDFKPREAFSSEDQKKLVYISEYARREIERWFASKIKQKVERLAATQEDWDHELKRVASSGSDGEASEDSEVLSSPGSQLRSPTSSHFSSSFRKWRSISSISTAPPLSPSLSTPSPTSPTKPRPGLFEDVHGAVKPKMRKVFDLATKLVAETLELSLVYLMAVEPYAEAEDLGRTLILSGHNIPLPVPELDPGLHLRVLRAGEGGLLYQNPSLDEAERDGFQPRLASPPAVPYASAILLAVAPEPAPNAGGFVLAGFSADPKRVFGAEDVSFMKQFAAQLAPYTSRLPLHSPPLS</sequence>
<dbReference type="GeneID" id="77801511"/>
<evidence type="ECO:0000313" key="4">
    <source>
        <dbReference type="Proteomes" id="UP001164743"/>
    </source>
</evidence>
<evidence type="ECO:0000256" key="1">
    <source>
        <dbReference type="SAM" id="MobiDB-lite"/>
    </source>
</evidence>
<dbReference type="SUPFAM" id="SSF55781">
    <property type="entry name" value="GAF domain-like"/>
    <property type="match status" value="1"/>
</dbReference>
<keyword evidence="4" id="KW-1185">Reference proteome</keyword>
<dbReference type="PANTHER" id="PTHR43102">
    <property type="entry name" value="SLR1143 PROTEIN"/>
    <property type="match status" value="1"/>
</dbReference>
<evidence type="ECO:0000259" key="2">
    <source>
        <dbReference type="Pfam" id="PF01590"/>
    </source>
</evidence>
<dbReference type="RefSeq" id="XP_053024572.1">
    <property type="nucleotide sequence ID" value="XM_053160616.1"/>
</dbReference>
<evidence type="ECO:0000313" key="3">
    <source>
        <dbReference type="EMBL" id="WAQ89017.1"/>
    </source>
</evidence>
<feature type="region of interest" description="Disordered" evidence="1">
    <location>
        <begin position="48"/>
        <end position="67"/>
    </location>
</feature>
<dbReference type="InterPro" id="IPR029016">
    <property type="entry name" value="GAF-like_dom_sf"/>
</dbReference>
<dbReference type="InterPro" id="IPR003018">
    <property type="entry name" value="GAF"/>
</dbReference>
<dbReference type="Pfam" id="PF01590">
    <property type="entry name" value="GAF"/>
    <property type="match status" value="1"/>
</dbReference>
<feature type="region of interest" description="Disordered" evidence="1">
    <location>
        <begin position="449"/>
        <end position="481"/>
    </location>
</feature>
<dbReference type="Proteomes" id="UP001164743">
    <property type="component" value="Chromosome 10A"/>
</dbReference>
<feature type="compositionally biased region" description="Low complexity" evidence="1">
    <location>
        <begin position="496"/>
        <end position="508"/>
    </location>
</feature>
<accession>A0ABY7CX44</accession>
<feature type="compositionally biased region" description="Basic residues" evidence="1">
    <location>
        <begin position="57"/>
        <end position="67"/>
    </location>
</feature>
<name>A0ABY7CX44_9BASI</name>
<feature type="domain" description="GAF" evidence="2">
    <location>
        <begin position="275"/>
        <end position="410"/>
    </location>
</feature>
<gene>
    <name evidence="3" type="ORF">PtA15_10A440</name>
</gene>
<dbReference type="Gene3D" id="3.30.450.40">
    <property type="match status" value="1"/>
</dbReference>
<reference evidence="3" key="1">
    <citation type="submission" date="2022-10" db="EMBL/GenBank/DDBJ databases">
        <title>Puccinia triticina Genome sequencing and assembly.</title>
        <authorList>
            <person name="Li C."/>
        </authorList>
    </citation>
    <scope>NUCLEOTIDE SEQUENCE</scope>
    <source>
        <strain evidence="3">Pt15</strain>
    </source>
</reference>
<dbReference type="PANTHER" id="PTHR43102:SF2">
    <property type="entry name" value="GAF DOMAIN-CONTAINING PROTEIN"/>
    <property type="match status" value="1"/>
</dbReference>
<organism evidence="3 4">
    <name type="scientific">Puccinia triticina</name>
    <dbReference type="NCBI Taxonomy" id="208348"/>
    <lineage>
        <taxon>Eukaryota</taxon>
        <taxon>Fungi</taxon>
        <taxon>Dikarya</taxon>
        <taxon>Basidiomycota</taxon>
        <taxon>Pucciniomycotina</taxon>
        <taxon>Pucciniomycetes</taxon>
        <taxon>Pucciniales</taxon>
        <taxon>Pucciniaceae</taxon>
        <taxon>Puccinia</taxon>
    </lineage>
</organism>
<proteinExistence type="predicted"/>
<feature type="region of interest" description="Disordered" evidence="1">
    <location>
        <begin position="15"/>
        <end position="35"/>
    </location>
</feature>
<feature type="region of interest" description="Disordered" evidence="1">
    <location>
        <begin position="496"/>
        <end position="521"/>
    </location>
</feature>